<evidence type="ECO:0000259" key="2">
    <source>
        <dbReference type="PROSITE" id="PS50113"/>
    </source>
</evidence>
<dbReference type="InterPro" id="IPR035965">
    <property type="entry name" value="PAS-like_dom_sf"/>
</dbReference>
<dbReference type="CDD" id="cd00130">
    <property type="entry name" value="PAS"/>
    <property type="match status" value="1"/>
</dbReference>
<dbReference type="EMBL" id="CADCTQ010000056">
    <property type="protein sequence ID" value="CAA9224162.1"/>
    <property type="molecule type" value="Genomic_DNA"/>
</dbReference>
<name>A0A6J4HKW2_9SPHI</name>
<protein>
    <submittedName>
        <fullName evidence="3">Uncharacterized protein</fullName>
    </submittedName>
</protein>
<evidence type="ECO:0000313" key="3">
    <source>
        <dbReference type="EMBL" id="CAA9224162.1"/>
    </source>
</evidence>
<dbReference type="NCBIfam" id="TIGR00229">
    <property type="entry name" value="sensory_box"/>
    <property type="match status" value="1"/>
</dbReference>
<dbReference type="InterPro" id="IPR000014">
    <property type="entry name" value="PAS"/>
</dbReference>
<gene>
    <name evidence="3" type="ORF">AVDCRST_MAG56-574</name>
</gene>
<dbReference type="PROSITE" id="PS50113">
    <property type="entry name" value="PAC"/>
    <property type="match status" value="1"/>
</dbReference>
<dbReference type="InterPro" id="IPR000700">
    <property type="entry name" value="PAS-assoc_C"/>
</dbReference>
<feature type="domain" description="PAC" evidence="2">
    <location>
        <begin position="82"/>
        <end position="134"/>
    </location>
</feature>
<reference evidence="3" key="1">
    <citation type="submission" date="2020-02" db="EMBL/GenBank/DDBJ databases">
        <authorList>
            <person name="Meier V. D."/>
        </authorList>
    </citation>
    <scope>NUCLEOTIDE SEQUENCE</scope>
    <source>
        <strain evidence="3">AVDCRST_MAG56</strain>
    </source>
</reference>
<accession>A0A6J4HKW2</accession>
<dbReference type="AlphaFoldDB" id="A0A6J4HKW2"/>
<evidence type="ECO:0000259" key="1">
    <source>
        <dbReference type="PROSITE" id="PS50112"/>
    </source>
</evidence>
<dbReference type="PROSITE" id="PS50112">
    <property type="entry name" value="PAS"/>
    <property type="match status" value="1"/>
</dbReference>
<dbReference type="SUPFAM" id="SSF55785">
    <property type="entry name" value="PYP-like sensor domain (PAS domain)"/>
    <property type="match status" value="1"/>
</dbReference>
<sequence>MPTPTVQENVYAHFINQVKDYAIFVMSPDGIVTSWNEGAQRIKGYPEHEIVGQYYGMLFPEPAREEGKPEEELAGAKRDGVFENEDWRRRKDGSLFWAKVTLTAIYSEEGDLIGLTKVTGDLTGRKEWEDEMAR</sequence>
<organism evidence="3">
    <name type="scientific">uncultured Cytophagales bacterium</name>
    <dbReference type="NCBI Taxonomy" id="158755"/>
    <lineage>
        <taxon>Bacteria</taxon>
        <taxon>Pseudomonadati</taxon>
        <taxon>Bacteroidota</taxon>
        <taxon>Sphingobacteriia</taxon>
        <taxon>Sphingobacteriales</taxon>
        <taxon>environmental samples</taxon>
    </lineage>
</organism>
<feature type="domain" description="PAS" evidence="1">
    <location>
        <begin position="7"/>
        <end position="61"/>
    </location>
</feature>
<dbReference type="Pfam" id="PF13426">
    <property type="entry name" value="PAS_9"/>
    <property type="match status" value="1"/>
</dbReference>
<dbReference type="Gene3D" id="3.30.450.20">
    <property type="entry name" value="PAS domain"/>
    <property type="match status" value="1"/>
</dbReference>
<feature type="non-terminal residue" evidence="3">
    <location>
        <position position="134"/>
    </location>
</feature>
<proteinExistence type="predicted"/>